<keyword evidence="4" id="KW-0540">Nuclease</keyword>
<dbReference type="Gene3D" id="2.40.70.10">
    <property type="entry name" value="Acid Proteases"/>
    <property type="match status" value="1"/>
</dbReference>
<evidence type="ECO:0000256" key="6">
    <source>
        <dbReference type="ARBA" id="ARBA00022801"/>
    </source>
</evidence>
<dbReference type="PANTHER" id="PTHR37984:SF5">
    <property type="entry name" value="PROTEIN NYNRIN-LIKE"/>
    <property type="match status" value="1"/>
</dbReference>
<keyword evidence="5" id="KW-0255">Endonuclease</keyword>
<dbReference type="Proteomes" id="UP000801492">
    <property type="component" value="Unassembled WGS sequence"/>
</dbReference>
<dbReference type="InterPro" id="IPR050951">
    <property type="entry name" value="Retrovirus_Pol_polyprotein"/>
</dbReference>
<feature type="domain" description="Reverse transcriptase RNase H-like" evidence="8">
    <location>
        <begin position="189"/>
        <end position="297"/>
    </location>
</feature>
<keyword evidence="7" id="KW-0695">RNA-directed DNA polymerase</keyword>
<dbReference type="InterPro" id="IPR041588">
    <property type="entry name" value="Integrase_H2C2"/>
</dbReference>
<dbReference type="Pfam" id="PF13975">
    <property type="entry name" value="gag-asp_proteas"/>
    <property type="match status" value="1"/>
</dbReference>
<dbReference type="AlphaFoldDB" id="A0A8K0GC28"/>
<evidence type="ECO:0000256" key="2">
    <source>
        <dbReference type="ARBA" id="ARBA00022679"/>
    </source>
</evidence>
<protein>
    <recommendedName>
        <fullName evidence="1">RNA-directed DNA polymerase</fullName>
        <ecNumber evidence="1">2.7.7.49</ecNumber>
    </recommendedName>
</protein>
<dbReference type="FunFam" id="3.10.20.370:FF:000001">
    <property type="entry name" value="Retrovirus-related Pol polyprotein from transposon 17.6-like protein"/>
    <property type="match status" value="1"/>
</dbReference>
<gene>
    <name evidence="10" type="ORF">ILUMI_13346</name>
</gene>
<keyword evidence="2" id="KW-0808">Transferase</keyword>
<evidence type="ECO:0000259" key="8">
    <source>
        <dbReference type="Pfam" id="PF17917"/>
    </source>
</evidence>
<dbReference type="Gene3D" id="3.10.20.370">
    <property type="match status" value="1"/>
</dbReference>
<dbReference type="Gene3D" id="1.10.340.70">
    <property type="match status" value="1"/>
</dbReference>
<feature type="domain" description="Integrase zinc-binding" evidence="9">
    <location>
        <begin position="400"/>
        <end position="447"/>
    </location>
</feature>
<sequence length="462" mass="53201">MCRNKTDNCYLEKEENRDVNDQSTSVEVVQMFSLSSDIKEKPLEVDVKVANIPLKMELDTGAGASVLSSFLYRKMFSHVILKKTDVRLRTYDGNYIQPLGQINVPMRCNNKLENVRLLVIEGGCEKPLFGRDLLKIFKVEISLNKLEIRKDECVKRLVEEYNDVYETIDLKLKEPKQLVSDVVLVHFNPSLPVKLVCDASKVGIAAVLLHKMADGTERPIGWSSRVLSKAEQNYLMIQKEALALYWGVKKFSQFLMGRKFELVTDHKNLLSLFGENKSLPKVTAGRIQRWALYLSGYNYKLKLAKGSSNEADEFSRLPIPADIECENLNFLNVIPVDIYRVKLETRKDRILGQLITFIEKGRPDKLDQSWELELKSLYNRRNELYVHNGIVMWGSRLVMPFKLSKQMLEQLHSTHLGMSKMKITTRSYFWWPGFDSDIENLCSSCITNNVKDKVVSLGRDRT</sequence>
<dbReference type="CDD" id="cd09274">
    <property type="entry name" value="RNase_HI_RT_Ty3"/>
    <property type="match status" value="1"/>
</dbReference>
<evidence type="ECO:0000313" key="11">
    <source>
        <dbReference type="Proteomes" id="UP000801492"/>
    </source>
</evidence>
<evidence type="ECO:0000313" key="10">
    <source>
        <dbReference type="EMBL" id="KAF2892828.1"/>
    </source>
</evidence>
<dbReference type="OrthoDB" id="6779931at2759"/>
<comment type="caution">
    <text evidence="10">The sequence shown here is derived from an EMBL/GenBank/DDBJ whole genome shotgun (WGS) entry which is preliminary data.</text>
</comment>
<dbReference type="GO" id="GO:0016787">
    <property type="term" value="F:hydrolase activity"/>
    <property type="evidence" value="ECO:0007669"/>
    <property type="project" value="UniProtKB-KW"/>
</dbReference>
<keyword evidence="6" id="KW-0378">Hydrolase</keyword>
<evidence type="ECO:0000256" key="4">
    <source>
        <dbReference type="ARBA" id="ARBA00022722"/>
    </source>
</evidence>
<dbReference type="EMBL" id="VTPC01008442">
    <property type="protein sequence ID" value="KAF2892828.1"/>
    <property type="molecule type" value="Genomic_DNA"/>
</dbReference>
<dbReference type="Pfam" id="PF17921">
    <property type="entry name" value="Integrase_H2C2"/>
    <property type="match status" value="1"/>
</dbReference>
<dbReference type="SUPFAM" id="SSF50630">
    <property type="entry name" value="Acid proteases"/>
    <property type="match status" value="1"/>
</dbReference>
<accession>A0A8K0GC28</accession>
<dbReference type="EC" id="2.7.7.49" evidence="1"/>
<dbReference type="InterPro" id="IPR041373">
    <property type="entry name" value="RT_RNaseH"/>
</dbReference>
<evidence type="ECO:0000256" key="1">
    <source>
        <dbReference type="ARBA" id="ARBA00012493"/>
    </source>
</evidence>
<evidence type="ECO:0000256" key="5">
    <source>
        <dbReference type="ARBA" id="ARBA00022759"/>
    </source>
</evidence>
<proteinExistence type="predicted"/>
<dbReference type="GO" id="GO:0004519">
    <property type="term" value="F:endonuclease activity"/>
    <property type="evidence" value="ECO:0007669"/>
    <property type="project" value="UniProtKB-KW"/>
</dbReference>
<reference evidence="10" key="1">
    <citation type="submission" date="2019-08" db="EMBL/GenBank/DDBJ databases">
        <title>The genome of the North American firefly Photinus pyralis.</title>
        <authorList>
            <consortium name="Photinus pyralis genome working group"/>
            <person name="Fallon T.R."/>
            <person name="Sander Lower S.E."/>
            <person name="Weng J.-K."/>
        </authorList>
    </citation>
    <scope>NUCLEOTIDE SEQUENCE</scope>
    <source>
        <strain evidence="10">TRF0915ILg1</strain>
        <tissue evidence="10">Whole body</tissue>
    </source>
</reference>
<dbReference type="GO" id="GO:0003964">
    <property type="term" value="F:RNA-directed DNA polymerase activity"/>
    <property type="evidence" value="ECO:0007669"/>
    <property type="project" value="UniProtKB-KW"/>
</dbReference>
<dbReference type="PANTHER" id="PTHR37984">
    <property type="entry name" value="PROTEIN CBG26694"/>
    <property type="match status" value="1"/>
</dbReference>
<keyword evidence="3" id="KW-0548">Nucleotidyltransferase</keyword>
<evidence type="ECO:0000259" key="9">
    <source>
        <dbReference type="Pfam" id="PF17921"/>
    </source>
</evidence>
<name>A0A8K0GC28_IGNLU</name>
<keyword evidence="11" id="KW-1185">Reference proteome</keyword>
<organism evidence="10 11">
    <name type="scientific">Ignelater luminosus</name>
    <name type="common">Cucubano</name>
    <name type="synonym">Pyrophorus luminosus</name>
    <dbReference type="NCBI Taxonomy" id="2038154"/>
    <lineage>
        <taxon>Eukaryota</taxon>
        <taxon>Metazoa</taxon>
        <taxon>Ecdysozoa</taxon>
        <taxon>Arthropoda</taxon>
        <taxon>Hexapoda</taxon>
        <taxon>Insecta</taxon>
        <taxon>Pterygota</taxon>
        <taxon>Neoptera</taxon>
        <taxon>Endopterygota</taxon>
        <taxon>Coleoptera</taxon>
        <taxon>Polyphaga</taxon>
        <taxon>Elateriformia</taxon>
        <taxon>Elateroidea</taxon>
        <taxon>Elateridae</taxon>
        <taxon>Agrypninae</taxon>
        <taxon>Pyrophorini</taxon>
        <taxon>Ignelater</taxon>
    </lineage>
</organism>
<evidence type="ECO:0000256" key="7">
    <source>
        <dbReference type="ARBA" id="ARBA00022918"/>
    </source>
</evidence>
<evidence type="ECO:0000256" key="3">
    <source>
        <dbReference type="ARBA" id="ARBA00022695"/>
    </source>
</evidence>
<dbReference type="Pfam" id="PF17917">
    <property type="entry name" value="RT_RNaseH"/>
    <property type="match status" value="1"/>
</dbReference>
<dbReference type="SUPFAM" id="SSF56672">
    <property type="entry name" value="DNA/RNA polymerases"/>
    <property type="match status" value="1"/>
</dbReference>
<dbReference type="InterPro" id="IPR043502">
    <property type="entry name" value="DNA/RNA_pol_sf"/>
</dbReference>
<dbReference type="InterPro" id="IPR021109">
    <property type="entry name" value="Peptidase_aspartic_dom_sf"/>
</dbReference>